<dbReference type="Gene3D" id="3.30.300.30">
    <property type="match status" value="1"/>
</dbReference>
<dbReference type="RefSeq" id="WP_171626040.1">
    <property type="nucleotide sequence ID" value="NZ_JABBPG010000003.1"/>
</dbReference>
<dbReference type="GO" id="GO:0071766">
    <property type="term" value="P:Actinobacterium-type cell wall biogenesis"/>
    <property type="evidence" value="ECO:0007669"/>
    <property type="project" value="UniProtKB-ARBA"/>
</dbReference>
<keyword evidence="2" id="KW-0596">Phosphopantetheine</keyword>
<evidence type="ECO:0000256" key="6">
    <source>
        <dbReference type="ARBA" id="ARBA00023098"/>
    </source>
</evidence>
<protein>
    <submittedName>
        <fullName evidence="9">AMP-binding protein</fullName>
    </submittedName>
</protein>
<reference evidence="9 10" key="1">
    <citation type="submission" date="2020-04" db="EMBL/GenBank/DDBJ databases">
        <title>Pseudoalteromonas caenipelagi sp. nov., isolated from a tidal flat.</title>
        <authorList>
            <person name="Park S."/>
            <person name="Yoon J.-H."/>
        </authorList>
    </citation>
    <scope>NUCLEOTIDE SEQUENCE [LARGE SCALE GENOMIC DNA]</scope>
    <source>
        <strain evidence="9 10">JBTF-M23</strain>
    </source>
</reference>
<accession>A0A849VH10</accession>
<dbReference type="SMART" id="SM01294">
    <property type="entry name" value="PKS_PP_betabranch"/>
    <property type="match status" value="1"/>
</dbReference>
<evidence type="ECO:0000256" key="4">
    <source>
        <dbReference type="ARBA" id="ARBA00022598"/>
    </source>
</evidence>
<dbReference type="GO" id="GO:0006633">
    <property type="term" value="P:fatty acid biosynthetic process"/>
    <property type="evidence" value="ECO:0007669"/>
    <property type="project" value="TreeGrafter"/>
</dbReference>
<dbReference type="Proteomes" id="UP000586305">
    <property type="component" value="Unassembled WGS sequence"/>
</dbReference>
<dbReference type="InterPro" id="IPR020845">
    <property type="entry name" value="AMP-binding_CS"/>
</dbReference>
<dbReference type="EMBL" id="JABBPG010000003">
    <property type="protein sequence ID" value="NOU50977.1"/>
    <property type="molecule type" value="Genomic_DNA"/>
</dbReference>
<dbReference type="InterPro" id="IPR036736">
    <property type="entry name" value="ACP-like_sf"/>
</dbReference>
<dbReference type="InterPro" id="IPR040097">
    <property type="entry name" value="FAAL/FAAC"/>
</dbReference>
<evidence type="ECO:0000256" key="3">
    <source>
        <dbReference type="ARBA" id="ARBA00022553"/>
    </source>
</evidence>
<sequence length="675" mass="74735">MKGQFSNWQQVLEHQAQTNSNQIALSIYQGSDSQALTYSQLAQRVKALAYTLSQHNKFGDRVMILMPNGIDYVVAFFACIYAGVIAVPIYPARRKARDWRRLNSIVQDCQPNTLVCLSQDSEATEEWCKAHDLKINTVFADQLNINDATRWQAANIDSHDIAYLQYSSGSTGQPKGVMLSHHNLLSNTGLIIDTYDMSQSDIMINWLPLYHDMGCVGATLSPIRAGATIYFLASAKVAQNPYVLLQAITDLKATVTAAPNFIFDLAVEKVTAVQKSTLELSSLRVFVNGAEPINAHTLDSFYDYFHDVGLAKTAIKPSYGMAEACLLVSATPINKPYKLLSVDSQAFSVDKIKIDSLNTKSIASSGQLIEQLPLCIVDPNTREPLPDGQIGEIMYKGESVTRGYWQKPDLNEQTFNLNIAGEPGFMATGDLGFVEQQQLYVTGRKKEMLILHGCNYYPQDIEHSLTSLNKQLTVHGGAIFEVAHDNNTKELVLVQELTRESMKLDDYEPLFKQIRALIAQEHELRVTAIVLIKPAALSKTSSGKIQRLACKQAYINNELEAVATWQQAPISNTTVAPLQAFAPPHITSWMMQWISNRLGQAITSLSPSQHLMEIGLDSIDAMSLVHELSRQLGLSVRVDIVLSYPSIEQLSIYLAAQYAQKNQASANEAPTEGVL</sequence>
<evidence type="ECO:0000256" key="1">
    <source>
        <dbReference type="ARBA" id="ARBA00006432"/>
    </source>
</evidence>
<dbReference type="SUPFAM" id="SSF56801">
    <property type="entry name" value="Acetyl-CoA synthetase-like"/>
    <property type="match status" value="1"/>
</dbReference>
<comment type="similarity">
    <text evidence="1">Belongs to the ATP-dependent AMP-binding enzyme family.</text>
</comment>
<dbReference type="FunFam" id="3.40.50.12780:FF:000013">
    <property type="entry name" value="Long-chain-fatty-acid--AMP ligase FadD32"/>
    <property type="match status" value="1"/>
</dbReference>
<dbReference type="PROSITE" id="PS00455">
    <property type="entry name" value="AMP_BINDING"/>
    <property type="match status" value="1"/>
</dbReference>
<dbReference type="SMART" id="SM00823">
    <property type="entry name" value="PKS_PP"/>
    <property type="match status" value="1"/>
</dbReference>
<dbReference type="PANTHER" id="PTHR22754:SF32">
    <property type="entry name" value="DISCO-INTERACTING PROTEIN 2"/>
    <property type="match status" value="1"/>
</dbReference>
<dbReference type="GO" id="GO:0031177">
    <property type="term" value="F:phosphopantetheine binding"/>
    <property type="evidence" value="ECO:0007669"/>
    <property type="project" value="InterPro"/>
</dbReference>
<keyword evidence="7" id="KW-1133">Transmembrane helix</keyword>
<evidence type="ECO:0000256" key="2">
    <source>
        <dbReference type="ARBA" id="ARBA00022450"/>
    </source>
</evidence>
<keyword evidence="7" id="KW-0472">Membrane</keyword>
<dbReference type="SUPFAM" id="SSF47336">
    <property type="entry name" value="ACP-like"/>
    <property type="match status" value="1"/>
</dbReference>
<feature type="transmembrane region" description="Helical" evidence="7">
    <location>
        <begin position="72"/>
        <end position="92"/>
    </location>
</feature>
<dbReference type="InterPro" id="IPR025110">
    <property type="entry name" value="AMP-bd_C"/>
</dbReference>
<dbReference type="Pfam" id="PF00501">
    <property type="entry name" value="AMP-binding"/>
    <property type="match status" value="1"/>
</dbReference>
<gene>
    <name evidence="9" type="ORF">HG263_10580</name>
</gene>
<dbReference type="Gene3D" id="1.10.1200.10">
    <property type="entry name" value="ACP-like"/>
    <property type="match status" value="1"/>
</dbReference>
<keyword evidence="3" id="KW-0597">Phosphoprotein</keyword>
<feature type="domain" description="Carrier" evidence="8">
    <location>
        <begin position="584"/>
        <end position="658"/>
    </location>
</feature>
<dbReference type="PANTHER" id="PTHR22754">
    <property type="entry name" value="DISCO-INTERACTING PROTEIN 2 DIP2 -RELATED"/>
    <property type="match status" value="1"/>
</dbReference>
<evidence type="ECO:0000313" key="9">
    <source>
        <dbReference type="EMBL" id="NOU50977.1"/>
    </source>
</evidence>
<proteinExistence type="inferred from homology"/>
<dbReference type="InterPro" id="IPR020806">
    <property type="entry name" value="PKS_PP-bd"/>
</dbReference>
<dbReference type="InterPro" id="IPR045851">
    <property type="entry name" value="AMP-bd_C_sf"/>
</dbReference>
<dbReference type="PROSITE" id="PS50075">
    <property type="entry name" value="CARRIER"/>
    <property type="match status" value="1"/>
</dbReference>
<dbReference type="InterPro" id="IPR009081">
    <property type="entry name" value="PP-bd_ACP"/>
</dbReference>
<dbReference type="InterPro" id="IPR042099">
    <property type="entry name" value="ANL_N_sf"/>
</dbReference>
<dbReference type="AlphaFoldDB" id="A0A849VH10"/>
<dbReference type="CDD" id="cd05931">
    <property type="entry name" value="FAAL"/>
    <property type="match status" value="1"/>
</dbReference>
<dbReference type="Gene3D" id="3.40.50.12780">
    <property type="entry name" value="N-terminal domain of ligase-like"/>
    <property type="match status" value="1"/>
</dbReference>
<keyword evidence="4" id="KW-0436">Ligase</keyword>
<comment type="caution">
    <text evidence="9">The sequence shown here is derived from an EMBL/GenBank/DDBJ whole genome shotgun (WGS) entry which is preliminary data.</text>
</comment>
<keyword evidence="10" id="KW-1185">Reference proteome</keyword>
<keyword evidence="7" id="KW-0812">Transmembrane</keyword>
<dbReference type="Pfam" id="PF23024">
    <property type="entry name" value="AMP-dom_DIP2-like"/>
    <property type="match status" value="1"/>
</dbReference>
<keyword evidence="5" id="KW-0276">Fatty acid metabolism</keyword>
<dbReference type="GO" id="GO:0016874">
    <property type="term" value="F:ligase activity"/>
    <property type="evidence" value="ECO:0007669"/>
    <property type="project" value="UniProtKB-KW"/>
</dbReference>
<organism evidence="9 10">
    <name type="scientific">Pseudoalteromonas caenipelagi</name>
    <dbReference type="NCBI Taxonomy" id="2726988"/>
    <lineage>
        <taxon>Bacteria</taxon>
        <taxon>Pseudomonadati</taxon>
        <taxon>Pseudomonadota</taxon>
        <taxon>Gammaproteobacteria</taxon>
        <taxon>Alteromonadales</taxon>
        <taxon>Pseudoalteromonadaceae</taxon>
        <taxon>Pseudoalteromonas</taxon>
    </lineage>
</organism>
<dbReference type="GO" id="GO:0005886">
    <property type="term" value="C:plasma membrane"/>
    <property type="evidence" value="ECO:0007669"/>
    <property type="project" value="TreeGrafter"/>
</dbReference>
<evidence type="ECO:0000256" key="5">
    <source>
        <dbReference type="ARBA" id="ARBA00022832"/>
    </source>
</evidence>
<dbReference type="Pfam" id="PF00550">
    <property type="entry name" value="PP-binding"/>
    <property type="match status" value="1"/>
</dbReference>
<name>A0A849VH10_9GAMM</name>
<keyword evidence="6" id="KW-0443">Lipid metabolism</keyword>
<evidence type="ECO:0000259" key="8">
    <source>
        <dbReference type="PROSITE" id="PS50075"/>
    </source>
</evidence>
<evidence type="ECO:0000256" key="7">
    <source>
        <dbReference type="SAM" id="Phobius"/>
    </source>
</evidence>
<evidence type="ECO:0000313" key="10">
    <source>
        <dbReference type="Proteomes" id="UP000586305"/>
    </source>
</evidence>
<dbReference type="InterPro" id="IPR000873">
    <property type="entry name" value="AMP-dep_synth/lig_dom"/>
</dbReference>
<dbReference type="GO" id="GO:0070566">
    <property type="term" value="F:adenylyltransferase activity"/>
    <property type="evidence" value="ECO:0007669"/>
    <property type="project" value="TreeGrafter"/>
</dbReference>